<dbReference type="RefSeq" id="WP_161744483.1">
    <property type="nucleotide sequence ID" value="NZ_JAAAMV010000013.1"/>
</dbReference>
<dbReference type="PROSITE" id="PS50853">
    <property type="entry name" value="FN3"/>
    <property type="match status" value="1"/>
</dbReference>
<name>A0ABW9XSP3_9BACL</name>
<feature type="domain" description="Fibronectin type-III" evidence="1">
    <location>
        <begin position="830"/>
        <end position="919"/>
    </location>
</feature>
<protein>
    <recommendedName>
        <fullName evidence="5">S-layer homology domain-containing protein</fullName>
    </recommendedName>
</protein>
<dbReference type="Pfam" id="PF00395">
    <property type="entry name" value="SLH"/>
    <property type="match status" value="3"/>
</dbReference>
<dbReference type="Proteomes" id="UP000665561">
    <property type="component" value="Unassembled WGS sequence"/>
</dbReference>
<dbReference type="PANTHER" id="PTHR43308">
    <property type="entry name" value="OUTER MEMBRANE PROTEIN ALPHA-RELATED"/>
    <property type="match status" value="1"/>
</dbReference>
<feature type="domain" description="SLH" evidence="2">
    <location>
        <begin position="1153"/>
        <end position="1212"/>
    </location>
</feature>
<feature type="domain" description="SLH" evidence="2">
    <location>
        <begin position="1213"/>
        <end position="1276"/>
    </location>
</feature>
<dbReference type="Gene3D" id="2.60.40.10">
    <property type="entry name" value="Immunoglobulins"/>
    <property type="match status" value="1"/>
</dbReference>
<dbReference type="SMART" id="SM00060">
    <property type="entry name" value="FN3"/>
    <property type="match status" value="1"/>
</dbReference>
<comment type="caution">
    <text evidence="3">The sequence shown here is derived from an EMBL/GenBank/DDBJ whole genome shotgun (WGS) entry which is preliminary data.</text>
</comment>
<dbReference type="Pfam" id="PF00041">
    <property type="entry name" value="fn3"/>
    <property type="match status" value="1"/>
</dbReference>
<evidence type="ECO:0000313" key="4">
    <source>
        <dbReference type="Proteomes" id="UP000665561"/>
    </source>
</evidence>
<dbReference type="InterPro" id="IPR013783">
    <property type="entry name" value="Ig-like_fold"/>
</dbReference>
<dbReference type="CDD" id="cd00063">
    <property type="entry name" value="FN3"/>
    <property type="match status" value="1"/>
</dbReference>
<evidence type="ECO:0000259" key="2">
    <source>
        <dbReference type="PROSITE" id="PS51272"/>
    </source>
</evidence>
<organism evidence="3 4">
    <name type="scientific">Paenibacillus glycinis</name>
    <dbReference type="NCBI Taxonomy" id="2697035"/>
    <lineage>
        <taxon>Bacteria</taxon>
        <taxon>Bacillati</taxon>
        <taxon>Bacillota</taxon>
        <taxon>Bacilli</taxon>
        <taxon>Bacillales</taxon>
        <taxon>Paenibacillaceae</taxon>
        <taxon>Paenibacillus</taxon>
    </lineage>
</organism>
<dbReference type="InterPro" id="IPR051465">
    <property type="entry name" value="Cell_Envelope_Struct_Comp"/>
</dbReference>
<sequence>MIHLHLRAGGRQGCRTTRGKRAASGLLAAVLLIVAVFGGGGSALAAPLAPTAAGGVESVTVTGFTAGADLELYLTNGTSVAVQPNEAGPSYTFANVQPTTMGYYVTQTVVGSESVNSGFVYPSLRTPVASAGVGYVDAANVYPGATVTLYGMSGNPVSSSPTDMGNGTFRFSGLPGRSEYYLAQSIGGVQSEGSNIVMTQRAVPAAPTAANGEERITASGFESGADLKLYLTNGTLKATQLNATGSEYTFASVVPSSIGYYVTQTVGGEESMNSNFAEASLRTPTASAGIGYVDAGNVFPGATVTLYDASGAFIANDPEDRGDGTYRFEAVTARTSYYVVQSIGGVLSLASNLATAMPAIPSAPTAVGGEESIVVSGYAPGAALKLYLTDGTPVATQPNVPGTSYTFANVAPSSLGYYATQTVGGEESLNSSFASPSLRTPTASAGIGYVDVGNVYPGASVTLYDAGGTAVPGSPADQGGGVVRFEGLPARSGYYAMQSFGGVASAASAIVSVLPAIPNAPTAGDGEESIVVSGYAPGATLKLYLTDGTLKATQANVPGTSYAFTNVAPSSLGYYATQTVGGEESVNSSFASASLRTPTASAGIGYVDVGNVYPGATLALHDAGGTLVPGSPTDQGGGIVRYAGLTARSQYYAVQSFGGVQSEATSLETVLPAIPAAPAAAGGVERIEASGYAPGAALTLYLADGTPVASKSNAQGASSIFADVPPDTQGYYVTQTVAGEESANSGIVTISLRTPAVVSGIGFADVGSVYPGATIELYEIDGTAVTGVPADQGDGTFRFGGLTAGREYYAVQKFNGVLSAGSNIVKLPTVPGAPTGVTATAGDGQATVAFAAPEENGGSAITEYEVTASPGNLVKTVTTATIAFTGLDNGTSYTFTVKAVNGVGKSAASDASNVVTPQAPYRGDPAANYGANVLVNGDSVASSVTQSSIDGRSRTTVTIDQAKLADKLTAEGQGAEVAIQVTNASDAVAAELNGQTIRDLAANQAVLKLITPAGTYTIPADRIDLDALLGSLGNPAAAQDIKVLIEIAAPEEATLKLVQEAAAKGEFTLVAPPLNFTITASYGGRTADVSAFRAYVERSVALPASVDPEKITTGVVVDPDGAVRHVPTRVIAKDGKYYAQVNSLTNSTYAVVWHPYAFGDMTYHWAKNAVNDMGARLIIDGIGGGAFGPDRTVTRAEFAAILVRGLGLKPEIGASPFADVRSSDWYAGAINAAYAYRLVTGFADGNFRPNDGITREQAMAIIAKAMPLTGLAGKLAATSGAALQPFGDAADVSAWALDGVAGCVEAGVVTGTGGALAPQALLTRAETAAILQRLLQKSGLI</sequence>
<evidence type="ECO:0008006" key="5">
    <source>
        <dbReference type="Google" id="ProtNLM"/>
    </source>
</evidence>
<reference evidence="3 4" key="1">
    <citation type="submission" date="2020-01" db="EMBL/GenBank/DDBJ databases">
        <title>Paenibacillus soybeanensis sp. nov. isolated from the nodules of soybean (Glycine max(L.) Merr).</title>
        <authorList>
            <person name="Wang H."/>
        </authorList>
    </citation>
    <scope>NUCLEOTIDE SEQUENCE [LARGE SCALE GENOMIC DNA]</scope>
    <source>
        <strain evidence="3 4">T1</strain>
    </source>
</reference>
<dbReference type="SUPFAM" id="SSF49265">
    <property type="entry name" value="Fibronectin type III"/>
    <property type="match status" value="1"/>
</dbReference>
<evidence type="ECO:0000313" key="3">
    <source>
        <dbReference type="EMBL" id="NBD25674.1"/>
    </source>
</evidence>
<dbReference type="PANTHER" id="PTHR43308:SF5">
    <property type="entry name" value="S-LAYER PROTEIN _ PEPTIDOGLYCAN ENDO-BETA-N-ACETYLGLUCOSAMINIDASE"/>
    <property type="match status" value="1"/>
</dbReference>
<dbReference type="InterPro" id="IPR001119">
    <property type="entry name" value="SLH_dom"/>
</dbReference>
<dbReference type="PROSITE" id="PS51272">
    <property type="entry name" value="SLH"/>
    <property type="match status" value="3"/>
</dbReference>
<dbReference type="InterPro" id="IPR003961">
    <property type="entry name" value="FN3_dom"/>
</dbReference>
<evidence type="ECO:0000259" key="1">
    <source>
        <dbReference type="PROSITE" id="PS50853"/>
    </source>
</evidence>
<dbReference type="InterPro" id="IPR036116">
    <property type="entry name" value="FN3_sf"/>
</dbReference>
<keyword evidence="4" id="KW-1185">Reference proteome</keyword>
<feature type="domain" description="SLH" evidence="2">
    <location>
        <begin position="1283"/>
        <end position="1341"/>
    </location>
</feature>
<proteinExistence type="predicted"/>
<gene>
    <name evidence="3" type="ORF">GT019_17520</name>
</gene>
<dbReference type="EMBL" id="JAAAMV010000013">
    <property type="protein sequence ID" value="NBD25674.1"/>
    <property type="molecule type" value="Genomic_DNA"/>
</dbReference>
<accession>A0ABW9XSP3</accession>